<organism evidence="1 2">
    <name type="scientific">Stomoxys calcitrans</name>
    <name type="common">Stable fly</name>
    <name type="synonym">Conops calcitrans</name>
    <dbReference type="NCBI Taxonomy" id="35570"/>
    <lineage>
        <taxon>Eukaryota</taxon>
        <taxon>Metazoa</taxon>
        <taxon>Ecdysozoa</taxon>
        <taxon>Arthropoda</taxon>
        <taxon>Hexapoda</taxon>
        <taxon>Insecta</taxon>
        <taxon>Pterygota</taxon>
        <taxon>Neoptera</taxon>
        <taxon>Endopterygota</taxon>
        <taxon>Diptera</taxon>
        <taxon>Brachycera</taxon>
        <taxon>Muscomorpha</taxon>
        <taxon>Muscoidea</taxon>
        <taxon>Muscidae</taxon>
        <taxon>Stomoxys</taxon>
    </lineage>
</organism>
<dbReference type="VEuPathDB" id="VectorBase:SCAU009735"/>
<dbReference type="EnsemblMetazoa" id="SCAU009735-RB">
    <property type="protein sequence ID" value="SCAU009735-PB"/>
    <property type="gene ID" value="SCAU009735"/>
</dbReference>
<evidence type="ECO:0000313" key="2">
    <source>
        <dbReference type="Proteomes" id="UP000095300"/>
    </source>
</evidence>
<keyword evidence="2" id="KW-1185">Reference proteome</keyword>
<proteinExistence type="predicted"/>
<dbReference type="STRING" id="35570.A0A1I8PNR8"/>
<dbReference type="KEGG" id="scac:131993967"/>
<dbReference type="OrthoDB" id="8056520at2759"/>
<accession>A0A1I8PNR8</accession>
<sequence>MCLVDSKKKLSCLTFCPKLGEKIDEHILKQSKLEGETLQQLLALEKEFREHNAVIKSELLTQKELISRMWVLSQRYILITSTGTCCKFPEIFAGPAEEIILQEYCEKLKALKTSNCRISVSLKDLRISCRLFETLCSQLDMNLKTPFIIGDAYHKPLAFFIELVSDLFKYFHAWLLKLKYNSQLLDPYKAEGMEHYKTLIEPSEEFEEYLNMGLTYCKCLKPKAAC</sequence>
<dbReference type="AlphaFoldDB" id="A0A1I8PNR8"/>
<dbReference type="Proteomes" id="UP000095300">
    <property type="component" value="Unassembled WGS sequence"/>
</dbReference>
<evidence type="ECO:0000313" key="1">
    <source>
        <dbReference type="EnsemblMetazoa" id="SCAU009735-PB"/>
    </source>
</evidence>
<gene>
    <name evidence="1" type="primary">106094385</name>
</gene>
<name>A0A1I8PNR8_STOCA</name>
<protein>
    <submittedName>
        <fullName evidence="1">Uncharacterized protein</fullName>
    </submittedName>
</protein>
<reference evidence="1" key="1">
    <citation type="submission" date="2020-05" db="UniProtKB">
        <authorList>
            <consortium name="EnsemblMetazoa"/>
        </authorList>
    </citation>
    <scope>IDENTIFICATION</scope>
    <source>
        <strain evidence="1">USDA</strain>
    </source>
</reference>